<dbReference type="InterPro" id="IPR008983">
    <property type="entry name" value="Tumour_necrosis_fac-like_dom"/>
</dbReference>
<dbReference type="EMBL" id="LT899436">
    <property type="protein sequence ID" value="SNR15359.1"/>
    <property type="molecule type" value="Genomic_DNA"/>
</dbReference>
<dbReference type="RefSeq" id="WP_095071020.1">
    <property type="nucleotide sequence ID" value="NZ_LT899436.1"/>
</dbReference>
<dbReference type="Proteomes" id="UP000215214">
    <property type="component" value="Chromosome TJEJU"/>
</dbReference>
<dbReference type="KEGG" id="tje:TJEJU_1635"/>
<dbReference type="OrthoDB" id="1396884at2"/>
<keyword evidence="2" id="KW-1185">Reference proteome</keyword>
<dbReference type="AlphaFoldDB" id="A0A238U836"/>
<accession>A0A238U836</accession>
<dbReference type="Gene3D" id="2.60.120.40">
    <property type="match status" value="1"/>
</dbReference>
<protein>
    <submittedName>
        <fullName evidence="1">Uncharacterized protein</fullName>
    </submittedName>
</protein>
<reference evidence="1 2" key="1">
    <citation type="submission" date="2017-07" db="EMBL/GenBank/DDBJ databases">
        <authorList>
            <person name="Sun Z.S."/>
            <person name="Albrecht U."/>
            <person name="Echele G."/>
            <person name="Lee C.C."/>
        </authorList>
    </citation>
    <scope>NUCLEOTIDE SEQUENCE [LARGE SCALE GENOMIC DNA]</scope>
    <source>
        <strain evidence="2">type strain: KCTC 22618</strain>
    </source>
</reference>
<sequence>MSFKKILVLLILISTYQNIFSQVFPDIPVSGLPSGTTAQILATPSPVEGVMAYSTDQRIIYYFDGINWVSTSGSNWLLNGNAGTTNTNFLGTIDDVRMQIRSNNLPLLEFGRRATLGLVQGFPDYTDGDQPIVHLNGNGNIAALQFAASGAAFYRPMFFTTPNGSFRLKGSSGETDLFEIGSGGPSNDGRLEFIIGDDGAEPIIFKRYDYRRGQFHRELFRVQGSNNSADAKTRFGINLNTNEVPVDTDYDDSQAGFNIANSTLQLVGSFSKSVFTTTGNLTLTEDHYSVIINGNHTITLPNANTSNGREYVLKNSTGNTISISNYLNLSNTNSNSITPNSTLKIQSNGSNWHQMNNNSSTTGGSSGTLTYVDKFNSTDATITVADFNTNGTLIPLNSVRLSSGSVANTTNDQVQVTQAGLYEITYTVSLRKENGNDFNNGGNSSLEIVVCQNNNPIANTGSLVTLIGNTNQRYVTASRTVLLNLSAFQSYGIKVREKNINSTGQVVIDSNATGMTIKKID</sequence>
<organism evidence="1 2">
    <name type="scientific">Tenacibaculum jejuense</name>
    <dbReference type="NCBI Taxonomy" id="584609"/>
    <lineage>
        <taxon>Bacteria</taxon>
        <taxon>Pseudomonadati</taxon>
        <taxon>Bacteroidota</taxon>
        <taxon>Flavobacteriia</taxon>
        <taxon>Flavobacteriales</taxon>
        <taxon>Flavobacteriaceae</taxon>
        <taxon>Tenacibaculum</taxon>
    </lineage>
</organism>
<gene>
    <name evidence="1" type="ORF">TJEJU_1635</name>
</gene>
<evidence type="ECO:0000313" key="2">
    <source>
        <dbReference type="Proteomes" id="UP000215214"/>
    </source>
</evidence>
<evidence type="ECO:0000313" key="1">
    <source>
        <dbReference type="EMBL" id="SNR15359.1"/>
    </source>
</evidence>
<proteinExistence type="predicted"/>
<name>A0A238U836_9FLAO</name>